<dbReference type="PANTHER" id="PTHR39200">
    <property type="entry name" value="HYPOTHETICAL EXPORTED PROTEIN"/>
    <property type="match status" value="1"/>
</dbReference>
<gene>
    <name evidence="4" type="ORF">E5K02_16540</name>
</gene>
<feature type="region of interest" description="Disordered" evidence="1">
    <location>
        <begin position="216"/>
        <end position="236"/>
    </location>
</feature>
<evidence type="ECO:0000313" key="4">
    <source>
        <dbReference type="EMBL" id="TGE26404.1"/>
    </source>
</evidence>
<dbReference type="Pfam" id="PF10988">
    <property type="entry name" value="DUF2807"/>
    <property type="match status" value="1"/>
</dbReference>
<sequence length="236" mass="24433">MKTLRLLSCTLVFLTGLLFSVHLRAAGRAADREVREVAAFTEITLANSATVVVTQGSPQKVEVEASAEDLRRLETTVSNGKLRIGIKSELRSVNLGKITVYITVPEINALAVSGSGFLKAGSVKTNALQVSVSGSGRLEVAQLQTTELNSSVSGSGSVSLAGSSPRHSASISGSGSIKANDLRSETCQVSISGSGTCRLNVARSLDASLRGSGNVYVTGNPTINSKTTGSGRVHRS</sequence>
<dbReference type="OrthoDB" id="680270at2"/>
<dbReference type="Proteomes" id="UP000298471">
    <property type="component" value="Unassembled WGS sequence"/>
</dbReference>
<evidence type="ECO:0000259" key="3">
    <source>
        <dbReference type="Pfam" id="PF10988"/>
    </source>
</evidence>
<keyword evidence="2" id="KW-0732">Signal</keyword>
<feature type="chain" id="PRO_5021491907" evidence="2">
    <location>
        <begin position="26"/>
        <end position="236"/>
    </location>
</feature>
<evidence type="ECO:0000256" key="2">
    <source>
        <dbReference type="SAM" id="SignalP"/>
    </source>
</evidence>
<feature type="compositionally biased region" description="Polar residues" evidence="1">
    <location>
        <begin position="216"/>
        <end position="230"/>
    </location>
</feature>
<dbReference type="InterPro" id="IPR021255">
    <property type="entry name" value="DUF2807"/>
</dbReference>
<protein>
    <submittedName>
        <fullName evidence="4">DUF2807 domain-containing protein</fullName>
    </submittedName>
</protein>
<dbReference type="Gene3D" id="2.160.20.120">
    <property type="match status" value="1"/>
</dbReference>
<dbReference type="PANTHER" id="PTHR39200:SF1">
    <property type="entry name" value="AUTO-TRANSPORTER ADHESIN HEAD GIN DOMAIN-CONTAINING PROTEIN-RELATED"/>
    <property type="match status" value="1"/>
</dbReference>
<feature type="region of interest" description="Disordered" evidence="1">
    <location>
        <begin position="150"/>
        <end position="177"/>
    </location>
</feature>
<proteinExistence type="predicted"/>
<dbReference type="EMBL" id="SRMB01000003">
    <property type="protein sequence ID" value="TGE26404.1"/>
    <property type="molecule type" value="Genomic_DNA"/>
</dbReference>
<accession>A0A4Z0Q9N2</accession>
<feature type="signal peptide" evidence="2">
    <location>
        <begin position="1"/>
        <end position="25"/>
    </location>
</feature>
<feature type="compositionally biased region" description="Low complexity" evidence="1">
    <location>
        <begin position="150"/>
        <end position="176"/>
    </location>
</feature>
<comment type="caution">
    <text evidence="4">The sequence shown here is derived from an EMBL/GenBank/DDBJ whole genome shotgun (WGS) entry which is preliminary data.</text>
</comment>
<name>A0A4Z0Q9N2_9BACT</name>
<dbReference type="AlphaFoldDB" id="A0A4Z0Q9N2"/>
<evidence type="ECO:0000313" key="5">
    <source>
        <dbReference type="Proteomes" id="UP000298471"/>
    </source>
</evidence>
<organism evidence="4 5">
    <name type="scientific">Hymenobacter metallicola</name>
    <dbReference type="NCBI Taxonomy" id="2563114"/>
    <lineage>
        <taxon>Bacteria</taxon>
        <taxon>Pseudomonadati</taxon>
        <taxon>Bacteroidota</taxon>
        <taxon>Cytophagia</taxon>
        <taxon>Cytophagales</taxon>
        <taxon>Hymenobacteraceae</taxon>
        <taxon>Hymenobacter</taxon>
    </lineage>
</organism>
<reference evidence="4 5" key="1">
    <citation type="submission" date="2019-04" db="EMBL/GenBank/DDBJ databases">
        <authorList>
            <person name="Feng G."/>
            <person name="Zhang J."/>
            <person name="Zhu H."/>
        </authorList>
    </citation>
    <scope>NUCLEOTIDE SEQUENCE [LARGE SCALE GENOMIC DNA]</scope>
    <source>
        <strain evidence="4 5">9PBR-1</strain>
    </source>
</reference>
<dbReference type="RefSeq" id="WP_135396313.1">
    <property type="nucleotide sequence ID" value="NZ_SRMB01000003.1"/>
</dbReference>
<evidence type="ECO:0000256" key="1">
    <source>
        <dbReference type="SAM" id="MobiDB-lite"/>
    </source>
</evidence>
<feature type="domain" description="Putative auto-transporter adhesin head GIN" evidence="3">
    <location>
        <begin position="39"/>
        <end position="221"/>
    </location>
</feature>
<keyword evidence="5" id="KW-1185">Reference proteome</keyword>